<evidence type="ECO:0000313" key="2">
    <source>
        <dbReference type="Proteomes" id="UP001231370"/>
    </source>
</evidence>
<dbReference type="Proteomes" id="UP001231370">
    <property type="component" value="Unassembled WGS sequence"/>
</dbReference>
<sequence>MSYSLLHMLKTGIEIVLGLSFFFSMGMTAVSQTPPASTYQEGFWQPIARVDNPQFPMTVELVNKTGLTLDYGLTTDSPMQAPESLDPGETERLVLSDPEPNISIGYFPLDERNAEISFEYNITIHSGSSITFEVLRTDKPDRVGDGVGRVIDIQSTGGIFIY</sequence>
<name>A0ABT7BFL4_9CYAN</name>
<accession>A0ABT7BFL4</accession>
<organism evidence="1 2">
    <name type="scientific">Roseofilum halophilum BLCC-M91</name>
    <dbReference type="NCBI Taxonomy" id="3022259"/>
    <lineage>
        <taxon>Bacteria</taxon>
        <taxon>Bacillati</taxon>
        <taxon>Cyanobacteriota</taxon>
        <taxon>Cyanophyceae</taxon>
        <taxon>Desertifilales</taxon>
        <taxon>Desertifilaceae</taxon>
        <taxon>Roseofilum</taxon>
        <taxon>Roseofilum halophilum</taxon>
    </lineage>
</organism>
<dbReference type="RefSeq" id="WP_283761269.1">
    <property type="nucleotide sequence ID" value="NZ_JAQPOK010000027.1"/>
</dbReference>
<evidence type="ECO:0000313" key="1">
    <source>
        <dbReference type="EMBL" id="MDJ1177941.1"/>
    </source>
</evidence>
<proteinExistence type="predicted"/>
<reference evidence="1 2" key="1">
    <citation type="submission" date="2023-01" db="EMBL/GenBank/DDBJ databases">
        <title>Novel diversity within Roseofilum (Cyanobacteria; Desertifilaceae) from marine benthic mats with descriptions of four novel species.</title>
        <authorList>
            <person name="Wang Y."/>
            <person name="Berthold D.E."/>
            <person name="Hu J."/>
            <person name="Lefler F.W."/>
            <person name="Laughinghouse H.D. IV."/>
        </authorList>
    </citation>
    <scope>NUCLEOTIDE SEQUENCE [LARGE SCALE GENOMIC DNA]</scope>
    <source>
        <strain evidence="1 2">BLCC-M91</strain>
    </source>
</reference>
<gene>
    <name evidence="1" type="ORF">PJF56_03590</name>
</gene>
<protein>
    <submittedName>
        <fullName evidence="1">Uncharacterized protein</fullName>
    </submittedName>
</protein>
<keyword evidence="2" id="KW-1185">Reference proteome</keyword>
<comment type="caution">
    <text evidence="1">The sequence shown here is derived from an EMBL/GenBank/DDBJ whole genome shotgun (WGS) entry which is preliminary data.</text>
</comment>
<dbReference type="EMBL" id="JAQPOK010000027">
    <property type="protein sequence ID" value="MDJ1177941.1"/>
    <property type="molecule type" value="Genomic_DNA"/>
</dbReference>